<reference evidence="2 3" key="1">
    <citation type="submission" date="2015-08" db="EMBL/GenBank/DDBJ databases">
        <authorList>
            <person name="Babu N.S."/>
            <person name="Beckwith C.J."/>
            <person name="Beseler K.G."/>
            <person name="Brison A."/>
            <person name="Carone J.V."/>
            <person name="Caskin T.P."/>
            <person name="Diamond M."/>
            <person name="Durham M.E."/>
            <person name="Foxe J.M."/>
            <person name="Go M."/>
            <person name="Henderson B.A."/>
            <person name="Jones I.B."/>
            <person name="McGettigan J.A."/>
            <person name="Micheletti S.J."/>
            <person name="Nasrallah M.E."/>
            <person name="Ortiz D."/>
            <person name="Piller C.R."/>
            <person name="Privatt S.R."/>
            <person name="Schneider S.L."/>
            <person name="Sharp S."/>
            <person name="Smith T.C."/>
            <person name="Stanton J.D."/>
            <person name="Ullery H.E."/>
            <person name="Wilson R.J."/>
            <person name="Serrano M.G."/>
            <person name="Buck G."/>
            <person name="Lee V."/>
            <person name="Wang Y."/>
            <person name="Carvalho R."/>
            <person name="Voegtly L."/>
            <person name="Shi R."/>
            <person name="Duckworth R."/>
            <person name="Johnson A."/>
            <person name="Loviza R."/>
            <person name="Walstead R."/>
            <person name="Shah Z."/>
            <person name="Kiflezghi M."/>
            <person name="Wade K."/>
            <person name="Ball S.L."/>
            <person name="Bradley K.W."/>
            <person name="Asai D.J."/>
            <person name="Bowman C.A."/>
            <person name="Russell D.A."/>
            <person name="Pope W.H."/>
            <person name="Jacobs-Sera D."/>
            <person name="Hendrix R.W."/>
            <person name="Hatfull G.F."/>
        </authorList>
    </citation>
    <scope>NUCLEOTIDE SEQUENCE [LARGE SCALE GENOMIC DNA]</scope>
    <source>
        <strain evidence="2 3">DSM 27648</strain>
    </source>
</reference>
<sequence>MSSPAVDPALFRRQWWLPKLVISLVFIPPYLVEMWLDHEVRIRGFGLSHVETFREKLAFTVIGIAWIALLLWFRARHRRRQCAALAALQASDGGEVF</sequence>
<proteinExistence type="predicted"/>
<feature type="transmembrane region" description="Helical" evidence="1">
    <location>
        <begin position="20"/>
        <end position="36"/>
    </location>
</feature>
<protein>
    <submittedName>
        <fullName evidence="2">Uncharacterized protein</fullName>
    </submittedName>
</protein>
<keyword evidence="1" id="KW-0812">Transmembrane</keyword>
<keyword evidence="1" id="KW-0472">Membrane</keyword>
<feature type="transmembrane region" description="Helical" evidence="1">
    <location>
        <begin position="56"/>
        <end position="73"/>
    </location>
</feature>
<keyword evidence="3" id="KW-1185">Reference proteome</keyword>
<dbReference type="Proteomes" id="UP000064967">
    <property type="component" value="Chromosome"/>
</dbReference>
<evidence type="ECO:0000313" key="3">
    <source>
        <dbReference type="Proteomes" id="UP000064967"/>
    </source>
</evidence>
<evidence type="ECO:0000313" key="2">
    <source>
        <dbReference type="EMBL" id="AKU94141.1"/>
    </source>
</evidence>
<name>A0A0K1PL53_9BACT</name>
<dbReference type="AlphaFoldDB" id="A0A0K1PL53"/>
<evidence type="ECO:0000256" key="1">
    <source>
        <dbReference type="SAM" id="Phobius"/>
    </source>
</evidence>
<accession>A0A0K1PL53</accession>
<dbReference type="EMBL" id="CP012333">
    <property type="protein sequence ID" value="AKU94141.1"/>
    <property type="molecule type" value="Genomic_DNA"/>
</dbReference>
<organism evidence="2 3">
    <name type="scientific">Labilithrix luteola</name>
    <dbReference type="NCBI Taxonomy" id="1391654"/>
    <lineage>
        <taxon>Bacteria</taxon>
        <taxon>Pseudomonadati</taxon>
        <taxon>Myxococcota</taxon>
        <taxon>Polyangia</taxon>
        <taxon>Polyangiales</taxon>
        <taxon>Labilitrichaceae</taxon>
        <taxon>Labilithrix</taxon>
    </lineage>
</organism>
<gene>
    <name evidence="2" type="ORF">AKJ09_00805</name>
</gene>
<keyword evidence="1" id="KW-1133">Transmembrane helix</keyword>
<dbReference type="KEGG" id="llu:AKJ09_00805"/>